<sequence length="78" mass="8361">MPKLDLSALTVGGVAPSYVSVEHAAQLMDCSHWTIRRWITNGHLDARKMPSGGLRIAVSDLEATGEPVRPDKHGRGAA</sequence>
<keyword evidence="3" id="KW-1185">Reference proteome</keyword>
<proteinExistence type="predicted"/>
<evidence type="ECO:0000259" key="1">
    <source>
        <dbReference type="Pfam" id="PF12728"/>
    </source>
</evidence>
<dbReference type="InterPro" id="IPR041657">
    <property type="entry name" value="HTH_17"/>
</dbReference>
<protein>
    <recommendedName>
        <fullName evidence="1">Helix-turn-helix domain-containing protein</fullName>
    </recommendedName>
</protein>
<organism evidence="2 3">
    <name type="scientific">Mycobacterium shimoidei</name>
    <dbReference type="NCBI Taxonomy" id="29313"/>
    <lineage>
        <taxon>Bacteria</taxon>
        <taxon>Bacillati</taxon>
        <taxon>Actinomycetota</taxon>
        <taxon>Actinomycetes</taxon>
        <taxon>Mycobacteriales</taxon>
        <taxon>Mycobacteriaceae</taxon>
        <taxon>Mycobacterium</taxon>
    </lineage>
</organism>
<name>A0A375Z4N6_MYCSH</name>
<dbReference type="Pfam" id="PF12728">
    <property type="entry name" value="HTH_17"/>
    <property type="match status" value="1"/>
</dbReference>
<feature type="domain" description="Helix-turn-helix" evidence="1">
    <location>
        <begin position="18"/>
        <end position="63"/>
    </location>
</feature>
<gene>
    <name evidence="2" type="ORF">MSP7336_04322</name>
</gene>
<dbReference type="EMBL" id="UEGW01000001">
    <property type="protein sequence ID" value="SRX96047.1"/>
    <property type="molecule type" value="Genomic_DNA"/>
</dbReference>
<evidence type="ECO:0000313" key="3">
    <source>
        <dbReference type="Proteomes" id="UP000252015"/>
    </source>
</evidence>
<dbReference type="AlphaFoldDB" id="A0A375Z4N6"/>
<dbReference type="RefSeq" id="WP_113964541.1">
    <property type="nucleotide sequence ID" value="NZ_UEGW01000001.1"/>
</dbReference>
<accession>A0A375Z4N6</accession>
<evidence type="ECO:0000313" key="2">
    <source>
        <dbReference type="EMBL" id="SRX96047.1"/>
    </source>
</evidence>
<reference evidence="2 3" key="1">
    <citation type="submission" date="2018-05" db="EMBL/GenBank/DDBJ databases">
        <authorList>
            <consortium name="IHU Genomes"/>
        </authorList>
    </citation>
    <scope>NUCLEOTIDE SEQUENCE [LARGE SCALE GENOMIC DNA]</scope>
    <source>
        <strain evidence="2 3">P7336</strain>
    </source>
</reference>
<dbReference type="Proteomes" id="UP000252015">
    <property type="component" value="Unassembled WGS sequence"/>
</dbReference>